<dbReference type="PANTHER" id="PTHR24348:SF68">
    <property type="entry name" value="SERINE_THREONINE-PROTEIN KINASE ATG1C"/>
    <property type="match status" value="1"/>
</dbReference>
<dbReference type="EMBL" id="VCHE01000029">
    <property type="protein sequence ID" value="KAB2575842.1"/>
    <property type="molecule type" value="Genomic_DNA"/>
</dbReference>
<comment type="caution">
    <text evidence="5">The sequence shown here is derived from an EMBL/GenBank/DDBJ whole genome shotgun (WGS) entry which is preliminary data.</text>
</comment>
<evidence type="ECO:0000256" key="2">
    <source>
        <dbReference type="ARBA" id="ARBA00023006"/>
    </source>
</evidence>
<organism evidence="5 6">
    <name type="scientific">Lasiodiplodia theobromae</name>
    <dbReference type="NCBI Taxonomy" id="45133"/>
    <lineage>
        <taxon>Eukaryota</taxon>
        <taxon>Fungi</taxon>
        <taxon>Dikarya</taxon>
        <taxon>Ascomycota</taxon>
        <taxon>Pezizomycotina</taxon>
        <taxon>Dothideomycetes</taxon>
        <taxon>Dothideomycetes incertae sedis</taxon>
        <taxon>Botryosphaeriales</taxon>
        <taxon>Botryosphaeriaceae</taxon>
        <taxon>Lasiodiplodia</taxon>
    </lineage>
</organism>
<dbReference type="Gene3D" id="1.10.510.10">
    <property type="entry name" value="Transferase(Phosphotransferase) domain 1"/>
    <property type="match status" value="1"/>
</dbReference>
<protein>
    <recommendedName>
        <fullName evidence="3">Autophagy-related protein 1</fullName>
    </recommendedName>
</protein>
<gene>
    <name evidence="5" type="primary">mde3_1</name>
    <name evidence="5" type="ORF">DBV05_g5469</name>
</gene>
<dbReference type="SMART" id="SM00220">
    <property type="entry name" value="S_TKc"/>
    <property type="match status" value="1"/>
</dbReference>
<dbReference type="GO" id="GO:0010506">
    <property type="term" value="P:regulation of autophagy"/>
    <property type="evidence" value="ECO:0007669"/>
    <property type="project" value="InterPro"/>
</dbReference>
<dbReference type="OrthoDB" id="310217at2759"/>
<dbReference type="SUPFAM" id="SSF56112">
    <property type="entry name" value="Protein kinase-like (PK-like)"/>
    <property type="match status" value="1"/>
</dbReference>
<dbReference type="GO" id="GO:0034045">
    <property type="term" value="C:phagophore assembly site membrane"/>
    <property type="evidence" value="ECO:0007669"/>
    <property type="project" value="UniProtKB-SubCell"/>
</dbReference>
<evidence type="ECO:0000256" key="3">
    <source>
        <dbReference type="ARBA" id="ARBA00030237"/>
    </source>
</evidence>
<dbReference type="InterPro" id="IPR000719">
    <property type="entry name" value="Prot_kinase_dom"/>
</dbReference>
<dbReference type="PROSITE" id="PS00108">
    <property type="entry name" value="PROTEIN_KINASE_ST"/>
    <property type="match status" value="1"/>
</dbReference>
<dbReference type="PANTHER" id="PTHR24348">
    <property type="entry name" value="SERINE/THREONINE-PROTEIN KINASE UNC-51-RELATED"/>
    <property type="match status" value="1"/>
</dbReference>
<dbReference type="AlphaFoldDB" id="A0A5N5DFM5"/>
<dbReference type="GO" id="GO:0004674">
    <property type="term" value="F:protein serine/threonine kinase activity"/>
    <property type="evidence" value="ECO:0007669"/>
    <property type="project" value="InterPro"/>
</dbReference>
<sequence>MSDEISSADMEKLIDSEIDRLVDVQLRKKRRETFLQQYEYVQKLGSGGEGDVSLMRHRSGTAYAVKKIKQRYLYSTTSASYTTPIAHNEVRILSLLTNVGSGHGQNTICHPASQNEAWFPATPSPDTQVLVMEYCELGSLRDYLMRDCNDLSVRAWRTPHEYVLRHIYAQLLAGVAFLHHGYGTTAFDGPNKPPKGRNPIIHRDLKPQNILVCPAAPGDHPSLVQVKLADFGGAAEVKSSPRTEEDDNKLYFFTEGYYAPEFLKMDRHMADQSNDVFAIGATVYYCVWRTQPYFHNEDGWPQFRRKECTNKKHRGGQNFTAEFNASIGSAVTISRHRKDALYILGKLKKTEATHRQEYLDWMTNVEEPWRDMQRRKMEERKRRKEEARARAFKQELRLQCFDPLCSYNLTDGFLPHKHACELEGCPLAETPGHGHWLLRVEHTWADPRKYLPRQLNEAPQELIDETMRCIQLSVQDYLEGRSEAEAKLHLGSLTVLSEVENGDMAGSGDLNFW</sequence>
<dbReference type="GO" id="GO:0005524">
    <property type="term" value="F:ATP binding"/>
    <property type="evidence" value="ECO:0007669"/>
    <property type="project" value="InterPro"/>
</dbReference>
<keyword evidence="5" id="KW-0418">Kinase</keyword>
<keyword evidence="2" id="KW-0072">Autophagy</keyword>
<evidence type="ECO:0000313" key="5">
    <source>
        <dbReference type="EMBL" id="KAB2575842.1"/>
    </source>
</evidence>
<reference evidence="5 6" key="1">
    <citation type="journal article" date="2019" name="Sci. Rep.">
        <title>A multi-omics analysis of the grapevine pathogen Lasiodiplodia theobromae reveals that temperature affects the expression of virulence- and pathogenicity-related genes.</title>
        <authorList>
            <person name="Felix C."/>
            <person name="Meneses R."/>
            <person name="Goncalves M.F.M."/>
            <person name="Tilleman L."/>
            <person name="Duarte A.S."/>
            <person name="Jorrin-Novo J.V."/>
            <person name="Van de Peer Y."/>
            <person name="Deforce D."/>
            <person name="Van Nieuwerburgh F."/>
            <person name="Esteves A.C."/>
            <person name="Alves A."/>
        </authorList>
    </citation>
    <scope>NUCLEOTIDE SEQUENCE [LARGE SCALE GENOMIC DNA]</scope>
    <source>
        <strain evidence="5 6">LA-SOL3</strain>
    </source>
</reference>
<dbReference type="InterPro" id="IPR008271">
    <property type="entry name" value="Ser/Thr_kinase_AS"/>
</dbReference>
<keyword evidence="5" id="KW-0808">Transferase</keyword>
<comment type="subcellular location">
    <subcellularLocation>
        <location evidence="1">Preautophagosomal structure membrane</location>
        <topology evidence="1">Peripheral membrane protein</topology>
    </subcellularLocation>
</comment>
<dbReference type="InterPro" id="IPR011009">
    <property type="entry name" value="Kinase-like_dom_sf"/>
</dbReference>
<evidence type="ECO:0000256" key="1">
    <source>
        <dbReference type="ARBA" id="ARBA00004623"/>
    </source>
</evidence>
<feature type="domain" description="Protein kinase" evidence="4">
    <location>
        <begin position="38"/>
        <end position="370"/>
    </location>
</feature>
<evidence type="ECO:0000313" key="6">
    <source>
        <dbReference type="Proteomes" id="UP000325902"/>
    </source>
</evidence>
<dbReference type="GO" id="GO:0006914">
    <property type="term" value="P:autophagy"/>
    <property type="evidence" value="ECO:0007669"/>
    <property type="project" value="UniProtKB-KW"/>
</dbReference>
<proteinExistence type="predicted"/>
<dbReference type="Pfam" id="PF00069">
    <property type="entry name" value="Pkinase"/>
    <property type="match status" value="1"/>
</dbReference>
<dbReference type="CDD" id="cd00180">
    <property type="entry name" value="PKc"/>
    <property type="match status" value="1"/>
</dbReference>
<evidence type="ECO:0000259" key="4">
    <source>
        <dbReference type="PROSITE" id="PS50011"/>
    </source>
</evidence>
<dbReference type="PROSITE" id="PS50011">
    <property type="entry name" value="PROTEIN_KINASE_DOM"/>
    <property type="match status" value="1"/>
</dbReference>
<keyword evidence="6" id="KW-1185">Reference proteome</keyword>
<dbReference type="Proteomes" id="UP000325902">
    <property type="component" value="Unassembled WGS sequence"/>
</dbReference>
<accession>A0A5N5DFM5</accession>
<name>A0A5N5DFM5_9PEZI</name>
<dbReference type="InterPro" id="IPR045269">
    <property type="entry name" value="Atg1-like"/>
</dbReference>